<feature type="domain" description="DUF2423" evidence="1">
    <location>
        <begin position="1"/>
        <end position="43"/>
    </location>
</feature>
<dbReference type="Proteomes" id="UP000298327">
    <property type="component" value="Unassembled WGS sequence"/>
</dbReference>
<accession>A0A4Y9ZFG2</accession>
<dbReference type="AlphaFoldDB" id="A0A4Y9ZFG2"/>
<dbReference type="OrthoDB" id="4087970at2759"/>
<evidence type="ECO:0000259" key="1">
    <source>
        <dbReference type="Pfam" id="PF10338"/>
    </source>
</evidence>
<evidence type="ECO:0000313" key="3">
    <source>
        <dbReference type="Proteomes" id="UP000298327"/>
    </source>
</evidence>
<keyword evidence="3" id="KW-1185">Reference proteome</keyword>
<proteinExistence type="predicted"/>
<dbReference type="InterPro" id="IPR019434">
    <property type="entry name" value="DUF2423"/>
</dbReference>
<dbReference type="Pfam" id="PF10338">
    <property type="entry name" value="YBL028C_N"/>
    <property type="match status" value="1"/>
</dbReference>
<dbReference type="GO" id="GO:0030687">
    <property type="term" value="C:preribosome, large subunit precursor"/>
    <property type="evidence" value="ECO:0007669"/>
    <property type="project" value="TreeGrafter"/>
</dbReference>
<name>A0A4Y9ZFG2_9AGAM</name>
<dbReference type="STRING" id="205917.A0A4Y9ZFG2"/>
<dbReference type="PANTHER" id="PTHR28219:SF1">
    <property type="entry name" value="UPF0642 PROTEIN YBL028C"/>
    <property type="match status" value="1"/>
</dbReference>
<gene>
    <name evidence="2" type="ORF">EVG20_g509</name>
</gene>
<reference evidence="2 3" key="1">
    <citation type="submission" date="2019-02" db="EMBL/GenBank/DDBJ databases">
        <title>Genome sequencing of the rare red list fungi Dentipellis fragilis.</title>
        <authorList>
            <person name="Buettner E."/>
            <person name="Kellner H."/>
        </authorList>
    </citation>
    <scope>NUCLEOTIDE SEQUENCE [LARGE SCALE GENOMIC DNA]</scope>
    <source>
        <strain evidence="2 3">DSM 105465</strain>
    </source>
</reference>
<protein>
    <recommendedName>
        <fullName evidence="1">DUF2423 domain-containing protein</fullName>
    </recommendedName>
</protein>
<dbReference type="EMBL" id="SEOQ01000013">
    <property type="protein sequence ID" value="TFY72508.1"/>
    <property type="molecule type" value="Genomic_DNA"/>
</dbReference>
<organism evidence="2 3">
    <name type="scientific">Dentipellis fragilis</name>
    <dbReference type="NCBI Taxonomy" id="205917"/>
    <lineage>
        <taxon>Eukaryota</taxon>
        <taxon>Fungi</taxon>
        <taxon>Dikarya</taxon>
        <taxon>Basidiomycota</taxon>
        <taxon>Agaricomycotina</taxon>
        <taxon>Agaricomycetes</taxon>
        <taxon>Russulales</taxon>
        <taxon>Hericiaceae</taxon>
        <taxon>Dentipellis</taxon>
    </lineage>
</organism>
<sequence>MAKSTRSKTKRAFRSKKRENGVYAAVEAARLQRLNAKLVALSTQDVEGEEDEEVVDDEVSPGWCWLASFGLLDPDEVTPSAMENSGFSDEPFPLSGMRALSRHHVAASVSSH</sequence>
<dbReference type="PANTHER" id="PTHR28219">
    <property type="entry name" value="UPF0642 PROTEIN YBL028C"/>
    <property type="match status" value="1"/>
</dbReference>
<evidence type="ECO:0000313" key="2">
    <source>
        <dbReference type="EMBL" id="TFY72508.1"/>
    </source>
</evidence>
<comment type="caution">
    <text evidence="2">The sequence shown here is derived from an EMBL/GenBank/DDBJ whole genome shotgun (WGS) entry which is preliminary data.</text>
</comment>